<keyword evidence="6 14" id="KW-0479">Metal-binding</keyword>
<name>A0A4U0XZ26_9PEZI</name>
<dbReference type="Pfam" id="PF00067">
    <property type="entry name" value="p450"/>
    <property type="match status" value="1"/>
</dbReference>
<dbReference type="GO" id="GO:0003723">
    <property type="term" value="F:RNA binding"/>
    <property type="evidence" value="ECO:0007669"/>
    <property type="project" value="InterPro"/>
</dbReference>
<dbReference type="InterPro" id="IPR002401">
    <property type="entry name" value="Cyt_P450_E_grp-I"/>
</dbReference>
<dbReference type="GO" id="GO:0000495">
    <property type="term" value="P:box H/ACA sno(s)RNA 3'-end processing"/>
    <property type="evidence" value="ECO:0007669"/>
    <property type="project" value="TreeGrafter"/>
</dbReference>
<dbReference type="PRINTS" id="PR00385">
    <property type="entry name" value="P450"/>
</dbReference>
<dbReference type="InterPro" id="IPR036396">
    <property type="entry name" value="Cyt_P450_sf"/>
</dbReference>
<comment type="caution">
    <text evidence="17">The sequence shown here is derived from an EMBL/GenBank/DDBJ whole genome shotgun (WGS) entry which is preliminary data.</text>
</comment>
<dbReference type="Gene3D" id="2.30.130.10">
    <property type="entry name" value="PUA domain"/>
    <property type="match status" value="1"/>
</dbReference>
<dbReference type="GO" id="GO:0020037">
    <property type="term" value="F:heme binding"/>
    <property type="evidence" value="ECO:0007669"/>
    <property type="project" value="InterPro"/>
</dbReference>
<evidence type="ECO:0000256" key="9">
    <source>
        <dbReference type="ARBA" id="ARBA00056777"/>
    </source>
</evidence>
<dbReference type="Pfam" id="PF08068">
    <property type="entry name" value="DKCLD"/>
    <property type="match status" value="1"/>
</dbReference>
<dbReference type="SUPFAM" id="SSF48264">
    <property type="entry name" value="Cytochrome P450"/>
    <property type="match status" value="1"/>
</dbReference>
<organism evidence="17 18">
    <name type="scientific">Cryomyces minteri</name>
    <dbReference type="NCBI Taxonomy" id="331657"/>
    <lineage>
        <taxon>Eukaryota</taxon>
        <taxon>Fungi</taxon>
        <taxon>Dikarya</taxon>
        <taxon>Ascomycota</taxon>
        <taxon>Pezizomycotina</taxon>
        <taxon>Dothideomycetes</taxon>
        <taxon>Dothideomycetes incertae sedis</taxon>
        <taxon>Cryomyces</taxon>
    </lineage>
</organism>
<dbReference type="SUPFAM" id="SSF88697">
    <property type="entry name" value="PUA domain-like"/>
    <property type="match status" value="1"/>
</dbReference>
<feature type="domain" description="PUA" evidence="15">
    <location>
        <begin position="276"/>
        <end position="347"/>
    </location>
</feature>
<dbReference type="PRINTS" id="PR00463">
    <property type="entry name" value="EP450I"/>
</dbReference>
<dbReference type="GO" id="GO:1990481">
    <property type="term" value="P:mRNA pseudouridine synthesis"/>
    <property type="evidence" value="ECO:0007669"/>
    <property type="project" value="TreeGrafter"/>
</dbReference>
<evidence type="ECO:0000256" key="2">
    <source>
        <dbReference type="ARBA" id="ARBA00001832"/>
    </source>
</evidence>
<dbReference type="GO" id="GO:0004497">
    <property type="term" value="F:monooxygenase activity"/>
    <property type="evidence" value="ECO:0007669"/>
    <property type="project" value="InterPro"/>
</dbReference>
<dbReference type="Gene3D" id="3.30.2350.10">
    <property type="entry name" value="Pseudouridine synthase"/>
    <property type="match status" value="1"/>
</dbReference>
<keyword evidence="7 14" id="KW-0408">Iron</keyword>
<evidence type="ECO:0000256" key="3">
    <source>
        <dbReference type="ARBA" id="ARBA00001896"/>
    </source>
</evidence>
<dbReference type="PANTHER" id="PTHR23127">
    <property type="entry name" value="CENTROMERE/MICROTUBULE BINDING PROTEIN CBF5"/>
    <property type="match status" value="1"/>
</dbReference>
<keyword evidence="14" id="KW-0349">Heme</keyword>
<evidence type="ECO:0000313" key="18">
    <source>
        <dbReference type="Proteomes" id="UP000308768"/>
    </source>
</evidence>
<dbReference type="Gene3D" id="1.10.630.10">
    <property type="entry name" value="Cytochrome P450"/>
    <property type="match status" value="1"/>
</dbReference>
<gene>
    <name evidence="17" type="ORF">B0A49_00222</name>
</gene>
<dbReference type="InterPro" id="IPR017972">
    <property type="entry name" value="Cyt_P450_CS"/>
</dbReference>
<proteinExistence type="inferred from homology"/>
<dbReference type="NCBIfam" id="TIGR00425">
    <property type="entry name" value="CBF5"/>
    <property type="match status" value="1"/>
</dbReference>
<dbReference type="PROSITE" id="PS00086">
    <property type="entry name" value="CYTOCHROME_P450"/>
    <property type="match status" value="1"/>
</dbReference>
<dbReference type="InterPro" id="IPR036974">
    <property type="entry name" value="PUA_sf"/>
</dbReference>
<keyword evidence="18" id="KW-1185">Reference proteome</keyword>
<evidence type="ECO:0000256" key="14">
    <source>
        <dbReference type="PIRSR" id="PIRSR602401-1"/>
    </source>
</evidence>
<dbReference type="GO" id="GO:0016705">
    <property type="term" value="F:oxidoreductase activity, acting on paired donors, with incorporation or reduction of molecular oxygen"/>
    <property type="evidence" value="ECO:0007669"/>
    <property type="project" value="InterPro"/>
</dbReference>
<dbReference type="EMBL" id="NAJN01000029">
    <property type="protein sequence ID" value="TKA81268.1"/>
    <property type="molecule type" value="Genomic_DNA"/>
</dbReference>
<comment type="catalytic activity">
    <reaction evidence="2">
        <text>uridine in snRNA = pseudouridine in snRNA</text>
        <dbReference type="Rhea" id="RHEA:51124"/>
        <dbReference type="Rhea" id="RHEA-COMP:12891"/>
        <dbReference type="Rhea" id="RHEA-COMP:12892"/>
        <dbReference type="ChEBI" id="CHEBI:65314"/>
        <dbReference type="ChEBI" id="CHEBI:65315"/>
    </reaction>
</comment>
<dbReference type="InterPro" id="IPR020103">
    <property type="entry name" value="PsdUridine_synth_cat_dom_sf"/>
</dbReference>
<evidence type="ECO:0000256" key="7">
    <source>
        <dbReference type="ARBA" id="ARBA00023004"/>
    </source>
</evidence>
<evidence type="ECO:0000259" key="15">
    <source>
        <dbReference type="SMART" id="SM00359"/>
    </source>
</evidence>
<keyword evidence="8" id="KW-0413">Isomerase</keyword>
<dbReference type="PANTHER" id="PTHR23127:SF0">
    <property type="entry name" value="H_ACA RIBONUCLEOPROTEIN COMPLEX SUBUNIT DKC1"/>
    <property type="match status" value="1"/>
</dbReference>
<evidence type="ECO:0000256" key="10">
    <source>
        <dbReference type="ARBA" id="ARBA00072225"/>
    </source>
</evidence>
<dbReference type="NCBIfam" id="NF003280">
    <property type="entry name" value="PRK04270.1"/>
    <property type="match status" value="1"/>
</dbReference>
<dbReference type="InterPro" id="IPR002501">
    <property type="entry name" value="PsdUridine_synth_N"/>
</dbReference>
<evidence type="ECO:0000256" key="12">
    <source>
        <dbReference type="ARBA" id="ARBA00081789"/>
    </source>
</evidence>
<protein>
    <recommendedName>
        <fullName evidence="5">H/ACA ribonucleoprotein complex subunit CBF5</fullName>
    </recommendedName>
    <alternativeName>
        <fullName evidence="11">Centromere-binding factor 5</fullName>
    </alternativeName>
    <alternativeName>
        <fullName evidence="10">H/ACA ribonucleoprotein complex subunit cbf5</fullName>
    </alternativeName>
    <alternativeName>
        <fullName evidence="13">H/ACA snoRNP protein CBF5</fullName>
    </alternativeName>
    <alternativeName>
        <fullName evidence="12">Small nucleolar RNP protein CBF5</fullName>
    </alternativeName>
</protein>
<dbReference type="AlphaFoldDB" id="A0A4U0XZ26"/>
<accession>A0A4U0XZ26</accession>
<dbReference type="Proteomes" id="UP000308768">
    <property type="component" value="Unassembled WGS sequence"/>
</dbReference>
<feature type="domain" description="Dyskerin-like" evidence="16">
    <location>
        <begin position="26"/>
        <end position="84"/>
    </location>
</feature>
<dbReference type="Pfam" id="PF01509">
    <property type="entry name" value="TruB_N"/>
    <property type="match status" value="1"/>
</dbReference>
<dbReference type="InterPro" id="IPR002478">
    <property type="entry name" value="PUA"/>
</dbReference>
<dbReference type="SMART" id="SM00359">
    <property type="entry name" value="PUA"/>
    <property type="match status" value="1"/>
</dbReference>
<dbReference type="PROSITE" id="PS50890">
    <property type="entry name" value="PUA"/>
    <property type="match status" value="1"/>
</dbReference>
<dbReference type="InterPro" id="IPR001128">
    <property type="entry name" value="Cyt_P450"/>
</dbReference>
<evidence type="ECO:0000256" key="8">
    <source>
        <dbReference type="ARBA" id="ARBA00023235"/>
    </source>
</evidence>
<dbReference type="CDD" id="cd11062">
    <property type="entry name" value="CYP58-like"/>
    <property type="match status" value="1"/>
</dbReference>
<evidence type="ECO:0000259" key="16">
    <source>
        <dbReference type="SMART" id="SM01136"/>
    </source>
</evidence>
<dbReference type="Pfam" id="PF16198">
    <property type="entry name" value="TruB_C_2"/>
    <property type="match status" value="1"/>
</dbReference>
<dbReference type="InterPro" id="IPR015947">
    <property type="entry name" value="PUA-like_sf"/>
</dbReference>
<evidence type="ECO:0000256" key="13">
    <source>
        <dbReference type="ARBA" id="ARBA00082909"/>
    </source>
</evidence>
<dbReference type="GO" id="GO:0009982">
    <property type="term" value="F:pseudouridine synthase activity"/>
    <property type="evidence" value="ECO:0007669"/>
    <property type="project" value="InterPro"/>
</dbReference>
<evidence type="ECO:0000256" key="6">
    <source>
        <dbReference type="ARBA" id="ARBA00022723"/>
    </source>
</evidence>
<dbReference type="FunFam" id="3.30.2350.10:FF:000001">
    <property type="entry name" value="H/ACA ribonucleoprotein complex subunit CBF5"/>
    <property type="match status" value="1"/>
</dbReference>
<evidence type="ECO:0000256" key="5">
    <source>
        <dbReference type="ARBA" id="ARBA00019272"/>
    </source>
</evidence>
<comment type="catalytic activity">
    <reaction evidence="1">
        <text>a uridine in mRNA = a pseudouridine in mRNA</text>
        <dbReference type="Rhea" id="RHEA:56644"/>
        <dbReference type="Rhea" id="RHEA-COMP:14658"/>
        <dbReference type="Rhea" id="RHEA-COMP:14659"/>
        <dbReference type="ChEBI" id="CHEBI:65314"/>
        <dbReference type="ChEBI" id="CHEBI:65315"/>
    </reaction>
</comment>
<dbReference type="GO" id="GO:0031120">
    <property type="term" value="P:snRNA pseudouridine synthesis"/>
    <property type="evidence" value="ECO:0007669"/>
    <property type="project" value="TreeGrafter"/>
</dbReference>
<evidence type="ECO:0000256" key="4">
    <source>
        <dbReference type="ARBA" id="ARBA00008999"/>
    </source>
</evidence>
<dbReference type="STRING" id="331657.A0A4U0XZ26"/>
<dbReference type="GO" id="GO:0031118">
    <property type="term" value="P:rRNA pseudouridine synthesis"/>
    <property type="evidence" value="ECO:0007669"/>
    <property type="project" value="TreeGrafter"/>
</dbReference>
<dbReference type="GO" id="GO:0031429">
    <property type="term" value="C:box H/ACA snoRNP complex"/>
    <property type="evidence" value="ECO:0007669"/>
    <property type="project" value="TreeGrafter"/>
</dbReference>
<dbReference type="SMART" id="SM01136">
    <property type="entry name" value="DKCLD"/>
    <property type="match status" value="1"/>
</dbReference>
<comment type="similarity">
    <text evidence="4">Belongs to the pseudouridine synthase TruB family.</text>
</comment>
<comment type="catalytic activity">
    <reaction evidence="3">
        <text>uridine in 5S rRNA = pseudouridine in 5S rRNA</text>
        <dbReference type="Rhea" id="RHEA:47036"/>
        <dbReference type="Rhea" id="RHEA-COMP:11730"/>
        <dbReference type="Rhea" id="RHEA-COMP:11731"/>
        <dbReference type="ChEBI" id="CHEBI:65314"/>
        <dbReference type="ChEBI" id="CHEBI:65315"/>
    </reaction>
</comment>
<dbReference type="CDD" id="cd02572">
    <property type="entry name" value="PseudoU_synth_hDyskerin"/>
    <property type="match status" value="1"/>
</dbReference>
<sequence>MALVLKNQDQDVDYTIKPESSAPAIDTSNWPLLLKNYSKLLVRTAHYTPIPAGCAPLKRDLKSYVSSGVINLDKPSNPSSHEVVAWIKRILRVEKTGHSGTLDPKVTGCLIVCIDRATRLVKSQQGAGKEYVCVVRVHDKLPGGEAQFARALETLTGALFQRPPLISAVKRQLRVRTIHDCKIYEFDNERHLGVFWVSCEAGTYIRTLCVHLGLLLGCGAHMQELRRVRSGAMDEQDGMVTLHDVLDAQWQYDNTRDESYLRAIVSPLESLLVGHKRIVIKDSAVNAICYGAKLMIPGLMRYEDGIDIHEEVVIMTTKGEAHGQFFKEIERLHSVYGPIVRINPFEVHVKDPDWYDELYTGSSRRRDKSAWFVGRSGGNSIFGTIPHEHHRLRRSALNPFFSKQSIVKLEPIIQDKVNKLCDAMKGYIESGKPVELQTAYMTLTLDVISHYAFGESFGLTEKPGFSPEWKKVLLATIEAGIMNRHLPWVADVLMSLPDSVAAAVSAPVAFFLQIQRDVRKQVETGLARKRDPSNEKMHKTIFEELRDSNLPPQKKTVEQLMDEGFILIGAGGETTAQTLAVLTYHLLNNPPILKKLRAELTEAMPKPDTLVSWQKLEQLPYLRAIMTECHRVQAVITTRLIRIAPNEVLKFREWEIPAGTPTSMTTHFMHLDPELFPEPYRFDPDRWIRAAERGERLEKYVVPFSKGSRACIGLHLASAELYLGIAHMIRRFDFELYETRSEDIEITWDGFAGGFRPESKGIRVKVLGERT</sequence>
<dbReference type="InterPro" id="IPR004802">
    <property type="entry name" value="tRNA_PsdUridine_synth_B_fam"/>
</dbReference>
<dbReference type="InterPro" id="IPR032819">
    <property type="entry name" value="TruB_C"/>
</dbReference>
<dbReference type="CDD" id="cd21148">
    <property type="entry name" value="PUA_Cbf5"/>
    <property type="match status" value="1"/>
</dbReference>
<evidence type="ECO:0000256" key="11">
    <source>
        <dbReference type="ARBA" id="ARBA00077661"/>
    </source>
</evidence>
<evidence type="ECO:0000256" key="1">
    <source>
        <dbReference type="ARBA" id="ARBA00001166"/>
    </source>
</evidence>
<dbReference type="SUPFAM" id="SSF55120">
    <property type="entry name" value="Pseudouridine synthase"/>
    <property type="match status" value="1"/>
</dbReference>
<feature type="binding site" description="axial binding residue" evidence="14">
    <location>
        <position position="711"/>
    </location>
    <ligand>
        <name>heme</name>
        <dbReference type="ChEBI" id="CHEBI:30413"/>
    </ligand>
    <ligandPart>
        <name>Fe</name>
        <dbReference type="ChEBI" id="CHEBI:18248"/>
    </ligandPart>
</feature>
<evidence type="ECO:0000313" key="17">
    <source>
        <dbReference type="EMBL" id="TKA81268.1"/>
    </source>
</evidence>
<dbReference type="OrthoDB" id="10250002at2759"/>
<dbReference type="InterPro" id="IPR012960">
    <property type="entry name" value="Dyskerin-like"/>
</dbReference>
<comment type="cofactor">
    <cofactor evidence="14">
        <name>heme</name>
        <dbReference type="ChEBI" id="CHEBI:30413"/>
    </cofactor>
</comment>
<reference evidence="17 18" key="1">
    <citation type="submission" date="2017-03" db="EMBL/GenBank/DDBJ databases">
        <title>Genomes of endolithic fungi from Antarctica.</title>
        <authorList>
            <person name="Coleine C."/>
            <person name="Masonjones S."/>
            <person name="Stajich J.E."/>
        </authorList>
    </citation>
    <scope>NUCLEOTIDE SEQUENCE [LARGE SCALE GENOMIC DNA]</scope>
    <source>
        <strain evidence="17 18">CCFEE 5187</strain>
    </source>
</reference>
<dbReference type="GO" id="GO:0005506">
    <property type="term" value="F:iron ion binding"/>
    <property type="evidence" value="ECO:0007669"/>
    <property type="project" value="InterPro"/>
</dbReference>
<comment type="function">
    <text evidence="9">Catalytic subunit of H/ACA small nucleolar ribonucleoprotein (H/ACA snoRNP) complex, which catalyzes pseudouridylation of rRNA. This involves the isomerization of uridine such that the ribose is subsequently attached to C5, instead of the normal N1. Pseudouridine ('psi') residues may serve to stabilize the conformation of rRNAs and play a central role in ribosomal RNA processing. The H/ACA snoRNP complex also mediates pseudouridylation of other types of RNAs. Catalyzes pseudouridylation at position 93 in U2 snRNA. Also catalyzes pseudouridylation of mRNAs; H/ACA-type snoRNAs probably guide pseudouridylation of mRNAs.</text>
</comment>